<protein>
    <submittedName>
        <fullName evidence="2">Amide hydrolase</fullName>
    </submittedName>
</protein>
<name>A0A2S9ISW7_9HYPH</name>
<dbReference type="Proteomes" id="UP000239434">
    <property type="component" value="Unassembled WGS sequence"/>
</dbReference>
<dbReference type="Gene3D" id="3.40.710.10">
    <property type="entry name" value="DD-peptidase/beta-lactamase superfamily"/>
    <property type="match status" value="1"/>
</dbReference>
<organism evidence="2 3">
    <name type="scientific">Phyllobacterium phragmitis</name>
    <dbReference type="NCBI Taxonomy" id="2670329"/>
    <lineage>
        <taxon>Bacteria</taxon>
        <taxon>Pseudomonadati</taxon>
        <taxon>Pseudomonadota</taxon>
        <taxon>Alphaproteobacteria</taxon>
        <taxon>Hyphomicrobiales</taxon>
        <taxon>Phyllobacteriaceae</taxon>
        <taxon>Phyllobacterium</taxon>
    </lineage>
</organism>
<evidence type="ECO:0000259" key="1">
    <source>
        <dbReference type="Pfam" id="PF00144"/>
    </source>
</evidence>
<accession>A0A2S9ISW7</accession>
<keyword evidence="3" id="KW-1185">Reference proteome</keyword>
<reference evidence="2 3" key="1">
    <citation type="submission" date="2018-02" db="EMBL/GenBank/DDBJ databases">
        <title>The draft genome of Phyllobacterium sp. 1N-3.</title>
        <authorList>
            <person name="Liu L."/>
            <person name="Li L."/>
            <person name="Zhang X."/>
            <person name="Wang T."/>
            <person name="Liang L."/>
        </authorList>
    </citation>
    <scope>NUCLEOTIDE SEQUENCE [LARGE SCALE GENOMIC DNA]</scope>
    <source>
        <strain evidence="2 3">1N-3</strain>
    </source>
</reference>
<dbReference type="InterPro" id="IPR012338">
    <property type="entry name" value="Beta-lactam/transpept-like"/>
</dbReference>
<dbReference type="PANTHER" id="PTHR43283">
    <property type="entry name" value="BETA-LACTAMASE-RELATED"/>
    <property type="match status" value="1"/>
</dbReference>
<proteinExistence type="predicted"/>
<dbReference type="GO" id="GO:0016787">
    <property type="term" value="F:hydrolase activity"/>
    <property type="evidence" value="ECO:0007669"/>
    <property type="project" value="UniProtKB-KW"/>
</dbReference>
<dbReference type="PANTHER" id="PTHR43283:SF7">
    <property type="entry name" value="BETA-LACTAMASE-RELATED DOMAIN-CONTAINING PROTEIN"/>
    <property type="match status" value="1"/>
</dbReference>
<dbReference type="InterPro" id="IPR050789">
    <property type="entry name" value="Diverse_Enzym_Activities"/>
</dbReference>
<evidence type="ECO:0000313" key="2">
    <source>
        <dbReference type="EMBL" id="PRD43605.1"/>
    </source>
</evidence>
<gene>
    <name evidence="2" type="ORF">C5748_10125</name>
</gene>
<keyword evidence="2" id="KW-0378">Hydrolase</keyword>
<dbReference type="SUPFAM" id="SSF56601">
    <property type="entry name" value="beta-lactamase/transpeptidase-like"/>
    <property type="match status" value="1"/>
</dbReference>
<comment type="caution">
    <text evidence="2">The sequence shown here is derived from an EMBL/GenBank/DDBJ whole genome shotgun (WGS) entry which is preliminary data.</text>
</comment>
<sequence length="359" mass="39938">MSVSVPLERQSQPVTNEFPAHEWAMVDAPEEHGLSADVRQKVDAMLEGLPTTSFMAVANGRALYTYGDVSEVSYLASTRKSILSMLMGKAVAEGKIDLNLTMADLDIDEDHGLLPIEKTATLHDLLISSSGVYHQPGSPGSNTKNIPKRGSKKPGAYFHYNNWDFNALGAAFEQLTGRNVFKAFEEDFAGPMSMQDFDPSRQRMMGYEGASRYLAYHFFLSARDMARLGLTMVRNGHWRDEQIVPADWVAESTRIHVPADKMNESEKSRIAGYSYLWWIPVVTKDTPEWEGASVAAGHFGQFILCMPALDMVFVNRRAIPDDLAIARNDGSFKEELPAVTMENFLGVADQFIKAKLGTR</sequence>
<dbReference type="EMBL" id="PVBR01000006">
    <property type="protein sequence ID" value="PRD43605.1"/>
    <property type="molecule type" value="Genomic_DNA"/>
</dbReference>
<dbReference type="InterPro" id="IPR001466">
    <property type="entry name" value="Beta-lactam-related"/>
</dbReference>
<dbReference type="RefSeq" id="WP_105741818.1">
    <property type="nucleotide sequence ID" value="NZ_PVBR01000006.1"/>
</dbReference>
<evidence type="ECO:0000313" key="3">
    <source>
        <dbReference type="Proteomes" id="UP000239434"/>
    </source>
</evidence>
<dbReference type="AlphaFoldDB" id="A0A2S9ISW7"/>
<dbReference type="Pfam" id="PF00144">
    <property type="entry name" value="Beta-lactamase"/>
    <property type="match status" value="1"/>
</dbReference>
<feature type="domain" description="Beta-lactamase-related" evidence="1">
    <location>
        <begin position="38"/>
        <end position="314"/>
    </location>
</feature>